<dbReference type="RefSeq" id="XP_047845951.1">
    <property type="nucleotide sequence ID" value="XM_047989946.1"/>
</dbReference>
<evidence type="ECO:0000256" key="2">
    <source>
        <dbReference type="SAM" id="MobiDB-lite"/>
    </source>
</evidence>
<evidence type="ECO:0000313" key="5">
    <source>
        <dbReference type="Proteomes" id="UP000829364"/>
    </source>
</evidence>
<protein>
    <recommendedName>
        <fullName evidence="3">Flavin reductase like domain-containing protein</fullName>
    </recommendedName>
</protein>
<dbReference type="GO" id="GO:0010181">
    <property type="term" value="F:FMN binding"/>
    <property type="evidence" value="ECO:0007669"/>
    <property type="project" value="InterPro"/>
</dbReference>
<dbReference type="Proteomes" id="UP000829364">
    <property type="component" value="Chromosome 8"/>
</dbReference>
<sequence>MNTCRAMRNALRAAPNLRPGPGRVPPLAGACVQARTLSLQSVARGVHDGVMGALEIGAWLTGKKPLPYASTSRRPPPSPATVCSKTHHPSFHVSPPSPPTADPDAETSLPEQLRSVMRLLTNPVVVCTATHGAMPRAMTMSSFTSLTLSPTPLVTFNVATPSRSLDAVAASGEFNIHVLAGDEAGAAVADHFTRGNVEGVFDDLDGGDAEVEIVAGRPPLLKGEGVLWVLRCRVLSDGPHGGLMKVRDHVIVVGEVVEMISGKRSDEFGLAYADRKYRLVGGVIAKD</sequence>
<dbReference type="GeneID" id="72070307"/>
<reference evidence="4" key="1">
    <citation type="submission" date="2021-11" db="EMBL/GenBank/DDBJ databases">
        <title>Purpureocillium_takamizusanense_genome.</title>
        <authorList>
            <person name="Nguyen N.-H."/>
        </authorList>
    </citation>
    <scope>NUCLEOTIDE SEQUENCE</scope>
    <source>
        <strain evidence="4">PT3</strain>
    </source>
</reference>
<dbReference type="KEGG" id="ptkz:JDV02_008359"/>
<evidence type="ECO:0000259" key="3">
    <source>
        <dbReference type="SMART" id="SM00903"/>
    </source>
</evidence>
<dbReference type="SMART" id="SM00903">
    <property type="entry name" value="Flavin_Reduct"/>
    <property type="match status" value="1"/>
</dbReference>
<dbReference type="PANTHER" id="PTHR30466:SF1">
    <property type="entry name" value="FMN REDUCTASE (NADH) RUTF"/>
    <property type="match status" value="1"/>
</dbReference>
<dbReference type="InterPro" id="IPR050268">
    <property type="entry name" value="NADH-dep_flavin_reductase"/>
</dbReference>
<feature type="region of interest" description="Disordered" evidence="2">
    <location>
        <begin position="69"/>
        <end position="108"/>
    </location>
</feature>
<dbReference type="Gene3D" id="2.30.110.10">
    <property type="entry name" value="Electron Transport, Fmn-binding Protein, Chain A"/>
    <property type="match status" value="1"/>
</dbReference>
<dbReference type="GO" id="GO:0042602">
    <property type="term" value="F:riboflavin reductase (NADPH) activity"/>
    <property type="evidence" value="ECO:0007669"/>
    <property type="project" value="TreeGrafter"/>
</dbReference>
<dbReference type="AlphaFoldDB" id="A0A9Q8QMR7"/>
<organism evidence="4 5">
    <name type="scientific">Purpureocillium takamizusanense</name>
    <dbReference type="NCBI Taxonomy" id="2060973"/>
    <lineage>
        <taxon>Eukaryota</taxon>
        <taxon>Fungi</taxon>
        <taxon>Dikarya</taxon>
        <taxon>Ascomycota</taxon>
        <taxon>Pezizomycotina</taxon>
        <taxon>Sordariomycetes</taxon>
        <taxon>Hypocreomycetidae</taxon>
        <taxon>Hypocreales</taxon>
        <taxon>Ophiocordycipitaceae</taxon>
        <taxon>Purpureocillium</taxon>
    </lineage>
</organism>
<dbReference type="InterPro" id="IPR012349">
    <property type="entry name" value="Split_barrel_FMN-bd"/>
</dbReference>
<accession>A0A9Q8QMR7</accession>
<gene>
    <name evidence="4" type="ORF">JDV02_008359</name>
</gene>
<dbReference type="Pfam" id="PF01613">
    <property type="entry name" value="Flavin_Reduct"/>
    <property type="match status" value="1"/>
</dbReference>
<dbReference type="InterPro" id="IPR002563">
    <property type="entry name" value="Flavin_Rdtase-like_dom"/>
</dbReference>
<proteinExistence type="predicted"/>
<dbReference type="EMBL" id="CP086361">
    <property type="protein sequence ID" value="UNI22470.1"/>
    <property type="molecule type" value="Genomic_DNA"/>
</dbReference>
<evidence type="ECO:0000313" key="4">
    <source>
        <dbReference type="EMBL" id="UNI22470.1"/>
    </source>
</evidence>
<dbReference type="PANTHER" id="PTHR30466">
    <property type="entry name" value="FLAVIN REDUCTASE"/>
    <property type="match status" value="1"/>
</dbReference>
<feature type="domain" description="Flavin reductase like" evidence="3">
    <location>
        <begin position="117"/>
        <end position="279"/>
    </location>
</feature>
<dbReference type="SUPFAM" id="SSF50475">
    <property type="entry name" value="FMN-binding split barrel"/>
    <property type="match status" value="1"/>
</dbReference>
<keyword evidence="1" id="KW-0560">Oxidoreductase</keyword>
<name>A0A9Q8QMR7_9HYPO</name>
<dbReference type="OrthoDB" id="2015405at2759"/>
<evidence type="ECO:0000256" key="1">
    <source>
        <dbReference type="ARBA" id="ARBA00023002"/>
    </source>
</evidence>
<keyword evidence="5" id="KW-1185">Reference proteome</keyword>